<dbReference type="PRINTS" id="PR01077">
    <property type="entry name" value="CLAUDIN"/>
</dbReference>
<reference evidence="12" key="3">
    <citation type="submission" date="2020-05" db="EMBL/GenBank/DDBJ databases">
        <title>Electrophorus electricus (electric eel) genome, fEleEle1, primary haplotype.</title>
        <authorList>
            <person name="Myers G."/>
            <person name="Meyer A."/>
            <person name="Fedrigo O."/>
            <person name="Formenti G."/>
            <person name="Rhie A."/>
            <person name="Tracey A."/>
            <person name="Sims Y."/>
            <person name="Jarvis E.D."/>
        </authorList>
    </citation>
    <scope>NUCLEOTIDE SEQUENCE [LARGE SCALE GENOMIC DNA]</scope>
</reference>
<dbReference type="FunFam" id="1.20.140.150:FF:000001">
    <property type="entry name" value="Claudin"/>
    <property type="match status" value="1"/>
</dbReference>
<evidence type="ECO:0000313" key="13">
    <source>
        <dbReference type="Proteomes" id="UP000314983"/>
    </source>
</evidence>
<dbReference type="GO" id="GO:0005886">
    <property type="term" value="C:plasma membrane"/>
    <property type="evidence" value="ECO:0007669"/>
    <property type="project" value="UniProtKB-SubCell"/>
</dbReference>
<reference evidence="13" key="1">
    <citation type="journal article" date="2014" name="Science">
        <title>Nonhuman genetics. Genomic basis for the convergent evolution of electric organs.</title>
        <authorList>
            <person name="Gallant J.R."/>
            <person name="Traeger L.L."/>
            <person name="Volkening J.D."/>
            <person name="Moffett H."/>
            <person name="Chen P.H."/>
            <person name="Novina C.D."/>
            <person name="Phillips G.N.Jr."/>
            <person name="Anand R."/>
            <person name="Wells G.B."/>
            <person name="Pinch M."/>
            <person name="Guth R."/>
            <person name="Unguez G.A."/>
            <person name="Albert J.S."/>
            <person name="Zakon H.H."/>
            <person name="Samanta M.P."/>
            <person name="Sussman M.R."/>
        </authorList>
    </citation>
    <scope>NUCLEOTIDE SEQUENCE [LARGE SCALE GENOMIC DNA]</scope>
</reference>
<evidence type="ECO:0000256" key="11">
    <source>
        <dbReference type="ARBA" id="ARBA00046673"/>
    </source>
</evidence>
<dbReference type="Gene3D" id="1.20.140.150">
    <property type="match status" value="1"/>
</dbReference>
<dbReference type="GO" id="GO:0005198">
    <property type="term" value="F:structural molecule activity"/>
    <property type="evidence" value="ECO:0007669"/>
    <property type="project" value="InterPro"/>
</dbReference>
<evidence type="ECO:0000256" key="10">
    <source>
        <dbReference type="ARBA" id="ARBA00023136"/>
    </source>
</evidence>
<keyword evidence="10" id="KW-0472">Membrane</keyword>
<dbReference type="Ensembl" id="ENSEEET00000010850.2">
    <property type="protein sequence ID" value="ENSEEEP00000010727.1"/>
    <property type="gene ID" value="ENSEEEG00000005430.2"/>
</dbReference>
<dbReference type="PRINTS" id="PR01378">
    <property type="entry name" value="CLAUDIN3"/>
</dbReference>
<accession>A0A4W4EF60</accession>
<reference evidence="13" key="2">
    <citation type="journal article" date="2017" name="Sci. Adv.">
        <title>A tail of two voltages: Proteomic comparison of the three electric organs of the electric eel.</title>
        <authorList>
            <person name="Traeger L.L."/>
            <person name="Sabat G."/>
            <person name="Barrett-Wilt G.A."/>
            <person name="Wells G.B."/>
            <person name="Sussman M.R."/>
        </authorList>
    </citation>
    <scope>NUCLEOTIDE SEQUENCE [LARGE SCALE GENOMIC DNA]</scope>
</reference>
<reference evidence="12" key="5">
    <citation type="submission" date="2025-09" db="UniProtKB">
        <authorList>
            <consortium name="Ensembl"/>
        </authorList>
    </citation>
    <scope>IDENTIFICATION</scope>
</reference>
<dbReference type="STRING" id="8005.ENSEEEP00000010727"/>
<reference evidence="12" key="4">
    <citation type="submission" date="2025-08" db="UniProtKB">
        <authorList>
            <consortium name="Ensembl"/>
        </authorList>
    </citation>
    <scope>IDENTIFICATION</scope>
</reference>
<keyword evidence="6" id="KW-1003">Cell membrane</keyword>
<protein>
    <recommendedName>
        <fullName evidence="4">Claudin-3</fullName>
    </recommendedName>
</protein>
<comment type="subcellular location">
    <subcellularLocation>
        <location evidence="1">Cell junction</location>
        <location evidence="1">Tight junction</location>
    </subcellularLocation>
    <subcellularLocation>
        <location evidence="2">Cell membrane</location>
        <topology evidence="2">Multi-pass membrane protein</topology>
    </subcellularLocation>
</comment>
<dbReference type="AlphaFoldDB" id="A0A4W4EF60"/>
<keyword evidence="9" id="KW-1133">Transmembrane helix</keyword>
<comment type="subunit">
    <text evidence="11">Can form homo- and heteropolymers with other CLDN. Homopolymers interact with CLDN1 and CLDN2 homopolymers. Interacts in cis (within the same plasma membrane) with CLDN19. Directly interacts with TJP1/ZO-1, TJP2/ZO-2 and TJP3/ZO-3.</text>
</comment>
<organism evidence="12 13">
    <name type="scientific">Electrophorus electricus</name>
    <name type="common">Electric eel</name>
    <name type="synonym">Gymnotus electricus</name>
    <dbReference type="NCBI Taxonomy" id="8005"/>
    <lineage>
        <taxon>Eukaryota</taxon>
        <taxon>Metazoa</taxon>
        <taxon>Chordata</taxon>
        <taxon>Craniata</taxon>
        <taxon>Vertebrata</taxon>
        <taxon>Euteleostomi</taxon>
        <taxon>Actinopterygii</taxon>
        <taxon>Neopterygii</taxon>
        <taxon>Teleostei</taxon>
        <taxon>Ostariophysi</taxon>
        <taxon>Gymnotiformes</taxon>
        <taxon>Gymnotoidei</taxon>
        <taxon>Gymnotidae</taxon>
        <taxon>Electrophorus</taxon>
    </lineage>
</organism>
<keyword evidence="13" id="KW-1185">Reference proteome</keyword>
<keyword evidence="7" id="KW-0812">Transmembrane</keyword>
<evidence type="ECO:0000313" key="12">
    <source>
        <dbReference type="Ensembl" id="ENSEEEP00000010727.1"/>
    </source>
</evidence>
<dbReference type="InterPro" id="IPR003549">
    <property type="entry name" value="Claudin3"/>
</dbReference>
<comment type="similarity">
    <text evidence="3">Belongs to the claudin family.</text>
</comment>
<dbReference type="GeneTree" id="ENSGT00940000163648"/>
<evidence type="ECO:0000256" key="6">
    <source>
        <dbReference type="ARBA" id="ARBA00022475"/>
    </source>
</evidence>
<evidence type="ECO:0000256" key="8">
    <source>
        <dbReference type="ARBA" id="ARBA00022949"/>
    </source>
</evidence>
<proteinExistence type="inferred from homology"/>
<dbReference type="Pfam" id="PF00822">
    <property type="entry name" value="PMP22_Claudin"/>
    <property type="match status" value="1"/>
</dbReference>
<dbReference type="OMA" id="TNCIEED"/>
<dbReference type="Proteomes" id="UP000314983">
    <property type="component" value="Chromosome 6"/>
</dbReference>
<evidence type="ECO:0000256" key="5">
    <source>
        <dbReference type="ARBA" id="ARBA00022427"/>
    </source>
</evidence>
<evidence type="ECO:0000256" key="9">
    <source>
        <dbReference type="ARBA" id="ARBA00022989"/>
    </source>
</evidence>
<dbReference type="PANTHER" id="PTHR12002">
    <property type="entry name" value="CLAUDIN"/>
    <property type="match status" value="1"/>
</dbReference>
<dbReference type="GO" id="GO:0031101">
    <property type="term" value="P:fin regeneration"/>
    <property type="evidence" value="ECO:0007669"/>
    <property type="project" value="Ensembl"/>
</dbReference>
<dbReference type="GO" id="GO:0005923">
    <property type="term" value="C:bicellular tight junction"/>
    <property type="evidence" value="ECO:0007669"/>
    <property type="project" value="UniProtKB-SubCell"/>
</dbReference>
<keyword evidence="8" id="KW-0965">Cell junction</keyword>
<dbReference type="InterPro" id="IPR006187">
    <property type="entry name" value="Claudin"/>
</dbReference>
<evidence type="ECO:0000256" key="3">
    <source>
        <dbReference type="ARBA" id="ARBA00008295"/>
    </source>
</evidence>
<dbReference type="InterPro" id="IPR004031">
    <property type="entry name" value="PMP22/EMP/MP20/Claudin"/>
</dbReference>
<evidence type="ECO:0000256" key="2">
    <source>
        <dbReference type="ARBA" id="ARBA00004651"/>
    </source>
</evidence>
<dbReference type="OrthoDB" id="8830244at2759"/>
<gene>
    <name evidence="12" type="primary">cldn3d</name>
</gene>
<evidence type="ECO:0000256" key="4">
    <source>
        <dbReference type="ARBA" id="ARBA00022063"/>
    </source>
</evidence>
<evidence type="ECO:0000256" key="7">
    <source>
        <dbReference type="ARBA" id="ARBA00022692"/>
    </source>
</evidence>
<name>A0A4W4EF60_ELEEL</name>
<keyword evidence="5" id="KW-0796">Tight junction</keyword>
<evidence type="ECO:0000256" key="1">
    <source>
        <dbReference type="ARBA" id="ARBA00004435"/>
    </source>
</evidence>
<sequence>MAALGLEILGITLSALGWILSIVCCALPMWRVTAFIGINIITAQVFWEGIWMSCVVQSTGQMQCKVYDSMLALPQDLQAARALTVVAIVLGVLALLVSIVGAKCTNCIEDEANKARVMIASGVAFITAAITQLIPVSWSANSVVLEFYSPVVPESQKMEIGASLYLGWAAAAMLLVGGSILCCSCPPKEREMKYAPPNRMTYSTNRSVAPSSYNRKDYV</sequence>